<name>A0A9R1CRG7_9EURY</name>
<dbReference type="PANTHER" id="PTHR42200:SF2">
    <property type="entry name" value="ARCHAEAL FLAGELLA-RELATED PROTEIN F"/>
    <property type="match status" value="1"/>
</dbReference>
<dbReference type="InterPro" id="IPR002774">
    <property type="entry name" value="Flagellin_arc-type"/>
</dbReference>
<organism evidence="2 3">
    <name type="scientific">Natronomonas aquatica</name>
    <dbReference type="NCBI Taxonomy" id="2841590"/>
    <lineage>
        <taxon>Archaea</taxon>
        <taxon>Methanobacteriati</taxon>
        <taxon>Methanobacteriota</taxon>
        <taxon>Stenosarchaea group</taxon>
        <taxon>Halobacteria</taxon>
        <taxon>Halobacteriales</taxon>
        <taxon>Natronomonadaceae</taxon>
        <taxon>Natronomonas</taxon>
    </lineage>
</organism>
<evidence type="ECO:0000256" key="1">
    <source>
        <dbReference type="SAM" id="Phobius"/>
    </source>
</evidence>
<keyword evidence="2" id="KW-0969">Cilium</keyword>
<evidence type="ECO:0000313" key="3">
    <source>
        <dbReference type="Proteomes" id="UP001139494"/>
    </source>
</evidence>
<gene>
    <name evidence="2" type="ORF">KM295_02515</name>
</gene>
<dbReference type="GO" id="GO:0097588">
    <property type="term" value="P:archaeal or bacterial-type flagellum-dependent cell motility"/>
    <property type="evidence" value="ECO:0007669"/>
    <property type="project" value="InterPro"/>
</dbReference>
<reference evidence="2" key="1">
    <citation type="journal article" date="2023" name="Front. Microbiol.">
        <title>Genomic-based phylogenetic and metabolic analyses of the genus Natronomonas, and description of Natronomonas aquatica sp. nov.</title>
        <authorList>
            <person name="Garcia-Roldan A."/>
            <person name="Duran-Viseras A."/>
            <person name="de la Haba R.R."/>
            <person name="Corral P."/>
            <person name="Sanchez-Porro C."/>
            <person name="Ventosa A."/>
        </authorList>
    </citation>
    <scope>NUCLEOTIDE SEQUENCE</scope>
    <source>
        <strain evidence="2">F2-12</strain>
    </source>
</reference>
<keyword evidence="1" id="KW-0472">Membrane</keyword>
<evidence type="ECO:0000313" key="2">
    <source>
        <dbReference type="EMBL" id="MCQ4332376.1"/>
    </source>
</evidence>
<dbReference type="EMBL" id="JAHLKM010000002">
    <property type="protein sequence ID" value="MCQ4332376.1"/>
    <property type="molecule type" value="Genomic_DNA"/>
</dbReference>
<dbReference type="Proteomes" id="UP001139494">
    <property type="component" value="Unassembled WGS sequence"/>
</dbReference>
<dbReference type="GO" id="GO:0005198">
    <property type="term" value="F:structural molecule activity"/>
    <property type="evidence" value="ECO:0007669"/>
    <property type="project" value="InterPro"/>
</dbReference>
<keyword evidence="2" id="KW-0966">Cell projection</keyword>
<dbReference type="PANTHER" id="PTHR42200">
    <property type="entry name" value="ARCHAEAL FLAGELLA-RELATED PROTEIN F-RELATED"/>
    <property type="match status" value="1"/>
</dbReference>
<accession>A0A9R1CRG7</accession>
<keyword evidence="1" id="KW-1133">Transmembrane helix</keyword>
<sequence>MSGVSASHLVIFIASIVVAAGVAGTLVTQVDRVSQSITEQSEGIEEQIDADVQIISDTGNSGSIYDSESGSLTLYVKNTGDSELDPTPDDVDVLVEGRFKSPANVTRVDGGNGAIWPPGSVVEITVEGVDIDGPTRVTVTVEGNEDTIQFRA</sequence>
<feature type="transmembrane region" description="Helical" evidence="1">
    <location>
        <begin position="6"/>
        <end position="27"/>
    </location>
</feature>
<dbReference type="RefSeq" id="WP_256028299.1">
    <property type="nucleotide sequence ID" value="NZ_JAHLKM010000002.1"/>
</dbReference>
<keyword evidence="1" id="KW-0812">Transmembrane</keyword>
<dbReference type="AlphaFoldDB" id="A0A9R1CRG7"/>
<comment type="caution">
    <text evidence="2">The sequence shown here is derived from an EMBL/GenBank/DDBJ whole genome shotgun (WGS) entry which is preliminary data.</text>
</comment>
<keyword evidence="3" id="KW-1185">Reference proteome</keyword>
<dbReference type="Pfam" id="PF01917">
    <property type="entry name" value="Flagellin_arch-type"/>
    <property type="match status" value="1"/>
</dbReference>
<proteinExistence type="predicted"/>
<protein>
    <submittedName>
        <fullName evidence="2">Flagellin</fullName>
    </submittedName>
</protein>
<keyword evidence="2" id="KW-0282">Flagellum</keyword>